<dbReference type="AlphaFoldDB" id="A0A022R1E9"/>
<dbReference type="PANTHER" id="PTHR33076">
    <property type="entry name" value="NON-SPECIFIC LIPID-TRANSFER PROTEIN 2-RELATED"/>
    <property type="match status" value="1"/>
</dbReference>
<feature type="chain" id="PRO_5001507264" description="Non-specific lipid-transfer protein" evidence="5">
    <location>
        <begin position="23"/>
        <end position="109"/>
    </location>
</feature>
<evidence type="ECO:0000256" key="4">
    <source>
        <dbReference type="RuleBase" id="RU000628"/>
    </source>
</evidence>
<sequence>MKGVVAVVFVVVVSLAATPGEAVSCGELQSSLAPCLSYLTGGGEPSESCCGGLRSASGSIQSTQDRQTACYCMKSAASTYNVPTDAAASLPGKCGVSVGMTVSPNVDCS</sequence>
<dbReference type="GO" id="GO:0008289">
    <property type="term" value="F:lipid binding"/>
    <property type="evidence" value="ECO:0007669"/>
    <property type="project" value="UniProtKB-KW"/>
</dbReference>
<dbReference type="CDD" id="cd01960">
    <property type="entry name" value="nsLTP1"/>
    <property type="match status" value="1"/>
</dbReference>
<proteinExistence type="inferred from homology"/>
<dbReference type="Proteomes" id="UP000030748">
    <property type="component" value="Unassembled WGS sequence"/>
</dbReference>
<dbReference type="Pfam" id="PF00234">
    <property type="entry name" value="Tryp_alpha_amyl"/>
    <property type="match status" value="1"/>
</dbReference>
<name>A0A022R1E9_ERYGU</name>
<keyword evidence="2 4" id="KW-0813">Transport</keyword>
<dbReference type="SMART" id="SM00499">
    <property type="entry name" value="AAI"/>
    <property type="match status" value="1"/>
</dbReference>
<dbReference type="SUPFAM" id="SSF47699">
    <property type="entry name" value="Bifunctional inhibitor/lipid-transfer protein/seed storage 2S albumin"/>
    <property type="match status" value="1"/>
</dbReference>
<feature type="domain" description="Bifunctional inhibitor/plant lipid transfer protein/seed storage helical" evidence="6">
    <location>
        <begin position="25"/>
        <end position="108"/>
    </location>
</feature>
<dbReference type="InterPro" id="IPR000528">
    <property type="entry name" value="Plant_nsLTP"/>
</dbReference>
<evidence type="ECO:0000313" key="8">
    <source>
        <dbReference type="Proteomes" id="UP000030748"/>
    </source>
</evidence>
<dbReference type="EMBL" id="KI630728">
    <property type="protein sequence ID" value="EYU34081.1"/>
    <property type="molecule type" value="Genomic_DNA"/>
</dbReference>
<dbReference type="Gene3D" id="1.10.110.10">
    <property type="entry name" value="Plant lipid-transfer and hydrophobic proteins"/>
    <property type="match status" value="1"/>
</dbReference>
<protein>
    <recommendedName>
        <fullName evidence="4">Non-specific lipid-transfer protein</fullName>
    </recommendedName>
</protein>
<comment type="similarity">
    <text evidence="1 4">Belongs to the plant LTP family.</text>
</comment>
<evidence type="ECO:0000256" key="1">
    <source>
        <dbReference type="ARBA" id="ARBA00009748"/>
    </source>
</evidence>
<feature type="signal peptide" evidence="5">
    <location>
        <begin position="1"/>
        <end position="22"/>
    </location>
</feature>
<gene>
    <name evidence="7" type="ORF">MIMGU_mgv1a024111mg</name>
</gene>
<evidence type="ECO:0000256" key="3">
    <source>
        <dbReference type="ARBA" id="ARBA00023121"/>
    </source>
</evidence>
<reference evidence="7 8" key="1">
    <citation type="journal article" date="2013" name="Proc. Natl. Acad. Sci. U.S.A.">
        <title>Fine-scale variation in meiotic recombination in Mimulus inferred from population shotgun sequencing.</title>
        <authorList>
            <person name="Hellsten U."/>
            <person name="Wright K.M."/>
            <person name="Jenkins J."/>
            <person name="Shu S."/>
            <person name="Yuan Y."/>
            <person name="Wessler S.R."/>
            <person name="Schmutz J."/>
            <person name="Willis J.H."/>
            <person name="Rokhsar D.S."/>
        </authorList>
    </citation>
    <scope>NUCLEOTIDE SEQUENCE [LARGE SCALE GENOMIC DNA]</scope>
    <source>
        <strain evidence="8">cv. DUN x IM62</strain>
    </source>
</reference>
<keyword evidence="3 4" id="KW-0446">Lipid-binding</keyword>
<keyword evidence="5" id="KW-0732">Signal</keyword>
<comment type="function">
    <text evidence="4">Plant non-specific lipid-transfer proteins transfer phospholipids as well as galactolipids across membranes. May play a role in wax or cutin deposition in the cell walls of expanding epidermal cells and certain secretory tissues.</text>
</comment>
<evidence type="ECO:0000313" key="7">
    <source>
        <dbReference type="EMBL" id="EYU34081.1"/>
    </source>
</evidence>
<dbReference type="GO" id="GO:0006869">
    <property type="term" value="P:lipid transport"/>
    <property type="evidence" value="ECO:0007669"/>
    <property type="project" value="InterPro"/>
</dbReference>
<evidence type="ECO:0000256" key="5">
    <source>
        <dbReference type="SAM" id="SignalP"/>
    </source>
</evidence>
<accession>A0A022R1E9</accession>
<dbReference type="InterPro" id="IPR036312">
    <property type="entry name" value="Bifun_inhib/LTP/seed_sf"/>
</dbReference>
<dbReference type="eggNOG" id="ENOG502S4CI">
    <property type="taxonomic scope" value="Eukaryota"/>
</dbReference>
<dbReference type="PRINTS" id="PR00382">
    <property type="entry name" value="LIPIDTRNSFER"/>
</dbReference>
<feature type="non-terminal residue" evidence="7">
    <location>
        <position position="109"/>
    </location>
</feature>
<dbReference type="STRING" id="4155.A0A022R1E9"/>
<evidence type="ECO:0000259" key="6">
    <source>
        <dbReference type="SMART" id="SM00499"/>
    </source>
</evidence>
<organism evidence="7 8">
    <name type="scientific">Erythranthe guttata</name>
    <name type="common">Yellow monkey flower</name>
    <name type="synonym">Mimulus guttatus</name>
    <dbReference type="NCBI Taxonomy" id="4155"/>
    <lineage>
        <taxon>Eukaryota</taxon>
        <taxon>Viridiplantae</taxon>
        <taxon>Streptophyta</taxon>
        <taxon>Embryophyta</taxon>
        <taxon>Tracheophyta</taxon>
        <taxon>Spermatophyta</taxon>
        <taxon>Magnoliopsida</taxon>
        <taxon>eudicotyledons</taxon>
        <taxon>Gunneridae</taxon>
        <taxon>Pentapetalae</taxon>
        <taxon>asterids</taxon>
        <taxon>lamiids</taxon>
        <taxon>Lamiales</taxon>
        <taxon>Phrymaceae</taxon>
        <taxon>Erythranthe</taxon>
    </lineage>
</organism>
<evidence type="ECO:0000256" key="2">
    <source>
        <dbReference type="ARBA" id="ARBA00022448"/>
    </source>
</evidence>
<keyword evidence="8" id="KW-1185">Reference proteome</keyword>
<dbReference type="InterPro" id="IPR016140">
    <property type="entry name" value="Bifunc_inhib/LTP/seed_store"/>
</dbReference>